<comment type="caution">
    <text evidence="2">The sequence shown here is derived from an EMBL/GenBank/DDBJ whole genome shotgun (WGS) entry which is preliminary data.</text>
</comment>
<evidence type="ECO:0000256" key="1">
    <source>
        <dbReference type="SAM" id="SignalP"/>
    </source>
</evidence>
<accession>A0ABS5CX97</accession>
<evidence type="ECO:0000313" key="3">
    <source>
        <dbReference type="Proteomes" id="UP000674217"/>
    </source>
</evidence>
<feature type="chain" id="PRO_5045953627" evidence="1">
    <location>
        <begin position="31"/>
        <end position="190"/>
    </location>
</feature>
<organism evidence="2 3">
    <name type="scientific">Flavobacterium flabelliforme</name>
    <dbReference type="NCBI Taxonomy" id="2816119"/>
    <lineage>
        <taxon>Bacteria</taxon>
        <taxon>Pseudomonadati</taxon>
        <taxon>Bacteroidota</taxon>
        <taxon>Flavobacteriia</taxon>
        <taxon>Flavobacteriales</taxon>
        <taxon>Flavobacteriaceae</taxon>
        <taxon>Flavobacterium</taxon>
    </lineage>
</organism>
<reference evidence="2 3" key="1">
    <citation type="submission" date="2021-03" db="EMBL/GenBank/DDBJ databases">
        <title>Flavobacterium Flabelliformis Sp. Nov. And Flavobacterium Geliluteum Sp. Nov., Two Novel Multidrug Resistant Psychrophilic Species Isolated From Antarctica.</title>
        <authorList>
            <person name="Kralova S."/>
            <person name="Busse H.J."/>
            <person name="Bezdicek M."/>
            <person name="Nykrynova M."/>
            <person name="Kroupova E."/>
            <person name="Krsek D."/>
            <person name="Sedlacek I."/>
        </authorList>
    </citation>
    <scope>NUCLEOTIDE SEQUENCE [LARGE SCALE GENOMIC DNA]</scope>
    <source>
        <strain evidence="2 3">P4023</strain>
    </source>
</reference>
<proteinExistence type="predicted"/>
<keyword evidence="3" id="KW-1185">Reference proteome</keyword>
<keyword evidence="1" id="KW-0732">Signal</keyword>
<feature type="non-terminal residue" evidence="2">
    <location>
        <position position="1"/>
    </location>
</feature>
<dbReference type="EMBL" id="JAGFBU010000030">
    <property type="protein sequence ID" value="MBP4143253.1"/>
    <property type="molecule type" value="Genomic_DNA"/>
</dbReference>
<protein>
    <submittedName>
        <fullName evidence="2">Uncharacterized protein</fullName>
    </submittedName>
</protein>
<evidence type="ECO:0000313" key="2">
    <source>
        <dbReference type="EMBL" id="MBP4143253.1"/>
    </source>
</evidence>
<dbReference type="RefSeq" id="WP_210646978.1">
    <property type="nucleotide sequence ID" value="NZ_JAGFBU010000030.1"/>
</dbReference>
<name>A0ABS5CX97_9FLAO</name>
<feature type="signal peptide" evidence="1">
    <location>
        <begin position="1"/>
        <end position="30"/>
    </location>
</feature>
<sequence length="190" mass="21906">VIGYTTKNRKKKNMKIYCLLFLTISTLSFSQNNSESDVFKKIIDEQIGKNTLGIYVQCEKHKTFFDLKEFKEEVGLEVPEKILNEIEANVAKSNDGIWNSELIKELNYNSDLIKSKKCLTKKEVEEIFIKTKKRQAIICISEPIFDNNYENCIVSVVYSTFTHSASGHSYFLKKVYGSWIVIAVYGILMT</sequence>
<gene>
    <name evidence="2" type="ORF">J3S90_15740</name>
</gene>
<dbReference type="Proteomes" id="UP000674217">
    <property type="component" value="Unassembled WGS sequence"/>
</dbReference>